<keyword evidence="2" id="KW-0677">Repeat</keyword>
<reference evidence="5" key="1">
    <citation type="journal article" date="2013" name="Genome Biol.">
        <title>Draft genome of the mountain pine beetle, Dendroctonus ponderosae Hopkins, a major forest pest.</title>
        <authorList>
            <person name="Keeling C.I."/>
            <person name="Yuen M.M."/>
            <person name="Liao N.Y."/>
            <person name="Docking T.R."/>
            <person name="Chan S.K."/>
            <person name="Taylor G.A."/>
            <person name="Palmquist D.L."/>
            <person name="Jackman S.D."/>
            <person name="Nguyen A."/>
            <person name="Li M."/>
            <person name="Henderson H."/>
            <person name="Janes J.K."/>
            <person name="Zhao Y."/>
            <person name="Pandoh P."/>
            <person name="Moore R."/>
            <person name="Sperling F.A."/>
            <person name="Huber D.P."/>
            <person name="Birol I."/>
            <person name="Jones S.J."/>
            <person name="Bohlmann J."/>
        </authorList>
    </citation>
    <scope>NUCLEOTIDE SEQUENCE</scope>
</reference>
<dbReference type="Pfam" id="PF25023">
    <property type="entry name" value="TEN_YD-shell"/>
    <property type="match status" value="1"/>
</dbReference>
<evidence type="ECO:0000259" key="4">
    <source>
        <dbReference type="Pfam" id="PF25023"/>
    </source>
</evidence>
<feature type="domain" description="Teneurin-like YD-shell" evidence="4">
    <location>
        <begin position="25"/>
        <end position="141"/>
    </location>
</feature>
<name>N6TF10_DENPD</name>
<evidence type="ECO:0000313" key="5">
    <source>
        <dbReference type="EMBL" id="ENN78954.1"/>
    </source>
</evidence>
<accession>N6TF10</accession>
<dbReference type="PANTHER" id="PTHR11219:SF69">
    <property type="entry name" value="TENEURIN-A"/>
    <property type="match status" value="1"/>
</dbReference>
<dbReference type="GO" id="GO:0008045">
    <property type="term" value="P:motor neuron axon guidance"/>
    <property type="evidence" value="ECO:0007669"/>
    <property type="project" value="TreeGrafter"/>
</dbReference>
<dbReference type="AlphaFoldDB" id="N6TF10"/>
<dbReference type="HOGENOM" id="CLU_1820586_0_0_1"/>
<dbReference type="OrthoDB" id="442731at2759"/>
<sequence>MDYWEFERSLHILALEHYLPTHDENGEFRIPYPSSGEVYVFNRYGQHVATKDLASDKTRYSFLYSKNTSFGKLSTVTDSSGNKIQFLRDYSNAVSSIENTQDHKSELKMSGMGYLSKLSEKGRSEIELDYDQNTGLLLSRSG</sequence>
<dbReference type="InterPro" id="IPR051216">
    <property type="entry name" value="Teneurin"/>
</dbReference>
<keyword evidence="3" id="KW-1015">Disulfide bond</keyword>
<evidence type="ECO:0000256" key="2">
    <source>
        <dbReference type="ARBA" id="ARBA00022737"/>
    </source>
</evidence>
<evidence type="ECO:0000256" key="3">
    <source>
        <dbReference type="ARBA" id="ARBA00023157"/>
    </source>
</evidence>
<protein>
    <recommendedName>
        <fullName evidence="4">Teneurin-like YD-shell domain-containing protein</fullName>
    </recommendedName>
</protein>
<keyword evidence="1" id="KW-0245">EGF-like domain</keyword>
<gene>
    <name evidence="5" type="ORF">YQE_04587</name>
</gene>
<dbReference type="InterPro" id="IPR056823">
    <property type="entry name" value="TEN-like_YD-shell"/>
</dbReference>
<organism evidence="5">
    <name type="scientific">Dendroctonus ponderosae</name>
    <name type="common">Mountain pine beetle</name>
    <dbReference type="NCBI Taxonomy" id="77166"/>
    <lineage>
        <taxon>Eukaryota</taxon>
        <taxon>Metazoa</taxon>
        <taxon>Ecdysozoa</taxon>
        <taxon>Arthropoda</taxon>
        <taxon>Hexapoda</taxon>
        <taxon>Insecta</taxon>
        <taxon>Pterygota</taxon>
        <taxon>Neoptera</taxon>
        <taxon>Endopterygota</taxon>
        <taxon>Coleoptera</taxon>
        <taxon>Polyphaga</taxon>
        <taxon>Cucujiformia</taxon>
        <taxon>Curculionidae</taxon>
        <taxon>Scolytinae</taxon>
        <taxon>Dendroctonus</taxon>
    </lineage>
</organism>
<feature type="non-terminal residue" evidence="5">
    <location>
        <position position="142"/>
    </location>
</feature>
<dbReference type="EMBL" id="KB740779">
    <property type="protein sequence ID" value="ENN78954.1"/>
    <property type="molecule type" value="Genomic_DNA"/>
</dbReference>
<evidence type="ECO:0000256" key="1">
    <source>
        <dbReference type="ARBA" id="ARBA00022536"/>
    </source>
</evidence>
<dbReference type="PANTHER" id="PTHR11219">
    <property type="entry name" value="TENEURIN AND N-ACETYLGLUCOSAMINE-1-PHOSPHODIESTER ALPHA-N-ACETYLGLUCOSAMINIDASE"/>
    <property type="match status" value="1"/>
</dbReference>
<feature type="non-terminal residue" evidence="5">
    <location>
        <position position="1"/>
    </location>
</feature>
<proteinExistence type="predicted"/>